<dbReference type="Proteomes" id="UP000197153">
    <property type="component" value="Chromosome 1"/>
</dbReference>
<dbReference type="InterPro" id="IPR007159">
    <property type="entry name" value="SpoVT-AbrB_dom"/>
</dbReference>
<feature type="domain" description="SpoVT-AbrB" evidence="1">
    <location>
        <begin position="6"/>
        <end position="47"/>
    </location>
</feature>
<protein>
    <recommendedName>
        <fullName evidence="1">SpoVT-AbrB domain-containing protein</fullName>
    </recommendedName>
</protein>
<dbReference type="Pfam" id="PF04014">
    <property type="entry name" value="MazE_antitoxin"/>
    <property type="match status" value="1"/>
</dbReference>
<dbReference type="AlphaFoldDB" id="A0A248JLU0"/>
<name>A0A248JLU0_9PROT</name>
<proteinExistence type="predicted"/>
<evidence type="ECO:0000313" key="3">
    <source>
        <dbReference type="Proteomes" id="UP000197153"/>
    </source>
</evidence>
<dbReference type="Gene3D" id="2.10.260.10">
    <property type="match status" value="1"/>
</dbReference>
<dbReference type="EMBL" id="CP022110">
    <property type="protein sequence ID" value="ASG19440.1"/>
    <property type="molecule type" value="Genomic_DNA"/>
</dbReference>
<evidence type="ECO:0000313" key="2">
    <source>
        <dbReference type="EMBL" id="ASG19440.1"/>
    </source>
</evidence>
<dbReference type="InterPro" id="IPR037914">
    <property type="entry name" value="SpoVT-AbrB_sf"/>
</dbReference>
<dbReference type="GO" id="GO:0003677">
    <property type="term" value="F:DNA binding"/>
    <property type="evidence" value="ECO:0007669"/>
    <property type="project" value="InterPro"/>
</dbReference>
<dbReference type="RefSeq" id="WP_088870451.1">
    <property type="nucleotide sequence ID" value="NZ_CP022110.1"/>
</dbReference>
<dbReference type="KEGG" id="nao:Y958_00330"/>
<sequence length="76" mass="8442">MAITRIFKSGNSQAVRIPAEMAYPDLGMELHITRVGDVITIFPARQNLKEAVAMLQAMPKPPAIEVREAPELPERD</sequence>
<gene>
    <name evidence="2" type="ORF">Y958_00330</name>
</gene>
<evidence type="ECO:0000259" key="1">
    <source>
        <dbReference type="Pfam" id="PF04014"/>
    </source>
</evidence>
<accession>A0A248JLU0</accession>
<keyword evidence="3" id="KW-1185">Reference proteome</keyword>
<reference evidence="2 3" key="1">
    <citation type="submission" date="2017-06" db="EMBL/GenBank/DDBJ databases">
        <title>Complete genome sequence of Nitrospirillum amazonense strain CBAmC, an endophytic nitrogen-fixing and plant growth-promoting bacterium, isolated from sugarcane.</title>
        <authorList>
            <person name="Schwab S."/>
            <person name="dos Santos Teixeira K.R."/>
            <person name="Simoes Araujo J.L."/>
            <person name="Soares Vidal M."/>
            <person name="Borges de Freitas H.R."/>
            <person name="Rivello Crivelaro A.L."/>
            <person name="Bueno de Camargo Nunes A."/>
            <person name="dos Santos C.M."/>
            <person name="Palmeira da Silva Rosa D."/>
            <person name="da Silva Padilha D."/>
            <person name="da Silva E."/>
            <person name="Araujo Terra L."/>
            <person name="Soares Mendes V."/>
            <person name="Farinelli L."/>
            <person name="Magalhaes Cruz L."/>
            <person name="Baldani J.I."/>
        </authorList>
    </citation>
    <scope>NUCLEOTIDE SEQUENCE [LARGE SCALE GENOMIC DNA]</scope>
    <source>
        <strain evidence="2 3">CBAmC</strain>
    </source>
</reference>
<dbReference type="SUPFAM" id="SSF89447">
    <property type="entry name" value="AbrB/MazE/MraZ-like"/>
    <property type="match status" value="1"/>
</dbReference>
<organism evidence="2 3">
    <name type="scientific">Nitrospirillum viridazoti CBAmc</name>
    <dbReference type="NCBI Taxonomy" id="1441467"/>
    <lineage>
        <taxon>Bacteria</taxon>
        <taxon>Pseudomonadati</taxon>
        <taxon>Pseudomonadota</taxon>
        <taxon>Alphaproteobacteria</taxon>
        <taxon>Rhodospirillales</taxon>
        <taxon>Azospirillaceae</taxon>
        <taxon>Nitrospirillum</taxon>
        <taxon>Nitrospirillum viridazoti</taxon>
    </lineage>
</organism>